<name>A0A2P2PE86_RHIMU</name>
<organism evidence="1">
    <name type="scientific">Rhizophora mucronata</name>
    <name type="common">Asiatic mangrove</name>
    <dbReference type="NCBI Taxonomy" id="61149"/>
    <lineage>
        <taxon>Eukaryota</taxon>
        <taxon>Viridiplantae</taxon>
        <taxon>Streptophyta</taxon>
        <taxon>Embryophyta</taxon>
        <taxon>Tracheophyta</taxon>
        <taxon>Spermatophyta</taxon>
        <taxon>Magnoliopsida</taxon>
        <taxon>eudicotyledons</taxon>
        <taxon>Gunneridae</taxon>
        <taxon>Pentapetalae</taxon>
        <taxon>rosids</taxon>
        <taxon>fabids</taxon>
        <taxon>Malpighiales</taxon>
        <taxon>Rhizophoraceae</taxon>
        <taxon>Rhizophora</taxon>
    </lineage>
</organism>
<protein>
    <submittedName>
        <fullName evidence="1">Uncharacterized protein</fullName>
    </submittedName>
</protein>
<reference evidence="1" key="1">
    <citation type="submission" date="2018-02" db="EMBL/GenBank/DDBJ databases">
        <title>Rhizophora mucronata_Transcriptome.</title>
        <authorList>
            <person name="Meera S.P."/>
            <person name="Sreeshan A."/>
            <person name="Augustine A."/>
        </authorList>
    </citation>
    <scope>NUCLEOTIDE SEQUENCE</scope>
    <source>
        <tissue evidence="1">Leaf</tissue>
    </source>
</reference>
<proteinExistence type="predicted"/>
<evidence type="ECO:0000313" key="1">
    <source>
        <dbReference type="EMBL" id="MBX53036.1"/>
    </source>
</evidence>
<accession>A0A2P2PE86</accession>
<dbReference type="EMBL" id="GGEC01072552">
    <property type="protein sequence ID" value="MBX53036.1"/>
    <property type="molecule type" value="Transcribed_RNA"/>
</dbReference>
<dbReference type="AlphaFoldDB" id="A0A2P2PE86"/>
<sequence>MALPVDSFAFLVFFRFSHGSTLKLHVCVFT</sequence>